<dbReference type="GO" id="GO:0006689">
    <property type="term" value="P:ganglioside catabolic process"/>
    <property type="evidence" value="ECO:0007669"/>
    <property type="project" value="TreeGrafter"/>
</dbReference>
<reference evidence="5" key="1">
    <citation type="submission" date="2020-06" db="EMBL/GenBank/DDBJ databases">
        <title>Novel chitinolytic bacterium.</title>
        <authorList>
            <person name="Ungkulpasvich U."/>
            <person name="Kosugi A."/>
            <person name="Uke A."/>
        </authorList>
    </citation>
    <scope>NUCLEOTIDE SEQUENCE</scope>
    <source>
        <strain evidence="5">UUS1-1</strain>
    </source>
</reference>
<comment type="similarity">
    <text evidence="1">Belongs to the glycosyl hydrolase 20 family.</text>
</comment>
<dbReference type="GO" id="GO:0016020">
    <property type="term" value="C:membrane"/>
    <property type="evidence" value="ECO:0007669"/>
    <property type="project" value="TreeGrafter"/>
</dbReference>
<dbReference type="InterPro" id="IPR017853">
    <property type="entry name" value="GH"/>
</dbReference>
<dbReference type="PRINTS" id="PR00738">
    <property type="entry name" value="GLHYDRLASE20"/>
</dbReference>
<accession>A0A8J6I036</accession>
<comment type="caution">
    <text evidence="5">The sequence shown here is derived from an EMBL/GenBank/DDBJ whole genome shotgun (WGS) entry which is preliminary data.</text>
</comment>
<dbReference type="RefSeq" id="WP_181339792.1">
    <property type="nucleotide sequence ID" value="NZ_JAAKDE010000013.1"/>
</dbReference>
<dbReference type="Gene3D" id="3.20.20.80">
    <property type="entry name" value="Glycosidases"/>
    <property type="match status" value="1"/>
</dbReference>
<evidence type="ECO:0000256" key="2">
    <source>
        <dbReference type="ARBA" id="ARBA00022801"/>
    </source>
</evidence>
<dbReference type="AlphaFoldDB" id="A0A8J6I036"/>
<gene>
    <name evidence="5" type="ORF">G5B42_06835</name>
</gene>
<dbReference type="SUPFAM" id="SSF51445">
    <property type="entry name" value="(Trans)glycosidases"/>
    <property type="match status" value="1"/>
</dbReference>
<evidence type="ECO:0000313" key="5">
    <source>
        <dbReference type="EMBL" id="MBA2133255.1"/>
    </source>
</evidence>
<evidence type="ECO:0000256" key="3">
    <source>
        <dbReference type="PIRSR" id="PIRSR625705-1"/>
    </source>
</evidence>
<dbReference type="InterPro" id="IPR015883">
    <property type="entry name" value="Glyco_hydro_20_cat"/>
</dbReference>
<dbReference type="EMBL" id="JAAKDE010000013">
    <property type="protein sequence ID" value="MBA2133255.1"/>
    <property type="molecule type" value="Genomic_DNA"/>
</dbReference>
<protein>
    <submittedName>
        <fullName evidence="5">Family 20 glycosylhydrolase</fullName>
    </submittedName>
</protein>
<dbReference type="InterPro" id="IPR025705">
    <property type="entry name" value="Beta_hexosaminidase_sua/sub"/>
</dbReference>
<feature type="active site" description="Proton donor" evidence="3">
    <location>
        <position position="163"/>
    </location>
</feature>
<name>A0A8J6I036_9FIRM</name>
<evidence type="ECO:0000259" key="4">
    <source>
        <dbReference type="Pfam" id="PF00728"/>
    </source>
</evidence>
<feature type="domain" description="Glycoside hydrolase family 20 catalytic" evidence="4">
    <location>
        <begin position="7"/>
        <end position="260"/>
    </location>
</feature>
<proteinExistence type="inferred from homology"/>
<dbReference type="PANTHER" id="PTHR22600">
    <property type="entry name" value="BETA-HEXOSAMINIDASE"/>
    <property type="match status" value="1"/>
</dbReference>
<dbReference type="GO" id="GO:0030203">
    <property type="term" value="P:glycosaminoglycan metabolic process"/>
    <property type="evidence" value="ECO:0007669"/>
    <property type="project" value="TreeGrafter"/>
</dbReference>
<keyword evidence="6" id="KW-1185">Reference proteome</keyword>
<sequence>MADQPRFPWRGLLIDCARHFQPVNVIKRNLDGMAAVKLNVLHWHLTDDQGFRVESKVFPRLHQEGANGQYYTQEQIREIIAYADRRGIRVVPEFDLPGHTSSWVLGYPELASAPGPHHPEIGFGVKDTVLNPVREETYAFLEAFFQEMAALFPDEYIHIGGDENNGKQWAANPEIQAFMHARGLPDTHSLQAYFNRRLHAILTKLKKKMVGWDEILAPDLPASTIVIQAWRNKESLWQAAKMGYKRILSHNYYLDLMLPAAFHYQNDPLAQADHITKLSPFLSFLLHLPHSPQFCTIIITIDTHHTRHW</sequence>
<evidence type="ECO:0000256" key="1">
    <source>
        <dbReference type="ARBA" id="ARBA00006285"/>
    </source>
</evidence>
<dbReference type="GO" id="GO:0004563">
    <property type="term" value="F:beta-N-acetylhexosaminidase activity"/>
    <property type="evidence" value="ECO:0007669"/>
    <property type="project" value="InterPro"/>
</dbReference>
<organism evidence="5 6">
    <name type="scientific">Capillibacterium thermochitinicola</name>
    <dbReference type="NCBI Taxonomy" id="2699427"/>
    <lineage>
        <taxon>Bacteria</taxon>
        <taxon>Bacillati</taxon>
        <taxon>Bacillota</taxon>
        <taxon>Capillibacterium</taxon>
    </lineage>
</organism>
<dbReference type="Pfam" id="PF00728">
    <property type="entry name" value="Glyco_hydro_20"/>
    <property type="match status" value="1"/>
</dbReference>
<keyword evidence="2" id="KW-0378">Hydrolase</keyword>
<dbReference type="PANTHER" id="PTHR22600:SF21">
    <property type="entry name" value="BETA-HEXOSAMINIDASE A"/>
    <property type="match status" value="1"/>
</dbReference>
<dbReference type="Proteomes" id="UP000657177">
    <property type="component" value="Unassembled WGS sequence"/>
</dbReference>
<dbReference type="GO" id="GO:0005975">
    <property type="term" value="P:carbohydrate metabolic process"/>
    <property type="evidence" value="ECO:0007669"/>
    <property type="project" value="InterPro"/>
</dbReference>
<dbReference type="GO" id="GO:0005764">
    <property type="term" value="C:lysosome"/>
    <property type="evidence" value="ECO:0007669"/>
    <property type="project" value="TreeGrafter"/>
</dbReference>
<evidence type="ECO:0000313" key="6">
    <source>
        <dbReference type="Proteomes" id="UP000657177"/>
    </source>
</evidence>